<evidence type="ECO:0000259" key="2">
    <source>
        <dbReference type="Pfam" id="PF03787"/>
    </source>
</evidence>
<dbReference type="InterPro" id="IPR005537">
    <property type="entry name" value="RAMP_III_fam"/>
</dbReference>
<accession>A0A8F5BUZ3</accession>
<dbReference type="Pfam" id="PF03787">
    <property type="entry name" value="RAMPs"/>
    <property type="match status" value="1"/>
</dbReference>
<organism evidence="3 4">
    <name type="scientific">Saccharolobus shibatae</name>
    <dbReference type="NCBI Taxonomy" id="2286"/>
    <lineage>
        <taxon>Archaea</taxon>
        <taxon>Thermoproteota</taxon>
        <taxon>Thermoprotei</taxon>
        <taxon>Sulfolobales</taxon>
        <taxon>Sulfolobaceae</taxon>
        <taxon>Saccharolobus</taxon>
    </lineage>
</organism>
<dbReference type="GeneID" id="65560017"/>
<sequence length="470" mass="54465">MEELLMSLRLKVLYPLTGGYNRHSKNQFYEEFVRPTEIKGLWRWWNRVLFNTASYANGGKLYTYDSIDKLFEDVFGSEDRKSAVRLEVISEEGSNFELPEVELDKVADYLKGYKGKITLDYKDSLIVKAGNTQIPIYSKSNVNIDENKELVFRNNLLKFELLGFSSIEIDATKISDKMVIEEILRDLITDYLEYFSIKPEIEFTLNIYLDKNRRQENFDARLKFALYSLLIYILLGGIGRKTSRGFGSLSLIDVKCYNEICKEIEDSVKKFLKISNEDDLRIKIYSILDSIKTSYTNIQCIGNNVLSEINPKRNVVYFISNDLLKIGKINDKEKVLANIYSAVSSEGSCIKSIIQDDKYKIKSFLVAFGGYRKVKKEDIKWIRNFLCENCETVPSFNIVDFPPNGNSPMSEYVLHYKHRSSLLRFKLISDKENNSYLISYILYSSYFKKIDIKLVSDILGKLTSCVCDLQ</sequence>
<dbReference type="AlphaFoldDB" id="A0A8F5BUZ3"/>
<name>A0A8F5BUZ3_9CREN</name>
<reference evidence="3" key="1">
    <citation type="journal article" date="2021" name="Environ. Microbiol.">
        <title>New insights into the diversity and evolution of the archaeal mobilome from three complete genomes of Saccharolobus shibatae.</title>
        <authorList>
            <person name="Medvedeva S."/>
            <person name="Brandt D."/>
            <person name="Cvirkaite-Krupovic V."/>
            <person name="Liu Y."/>
            <person name="Severinov K."/>
            <person name="Ishino S."/>
            <person name="Ishino Y."/>
            <person name="Prangishvili D."/>
            <person name="Kalinowski J."/>
            <person name="Krupovic M."/>
        </authorList>
    </citation>
    <scope>NUCLEOTIDE SEQUENCE</scope>
    <source>
        <strain evidence="3">BEU9</strain>
    </source>
</reference>
<keyword evidence="1" id="KW-0051">Antiviral defense</keyword>
<dbReference type="Proteomes" id="UP000693941">
    <property type="component" value="Chromosome"/>
</dbReference>
<gene>
    <name evidence="3" type="ORF">J5U21_01506</name>
</gene>
<dbReference type="InterPro" id="IPR007522">
    <property type="entry name" value="CRISPR-assoc_prot_TM1795"/>
</dbReference>
<feature type="domain" description="CRISPR type III-associated protein" evidence="2">
    <location>
        <begin position="10"/>
        <end position="250"/>
    </location>
</feature>
<dbReference type="EMBL" id="CP077715">
    <property type="protein sequence ID" value="QXJ31855.1"/>
    <property type="molecule type" value="Genomic_DNA"/>
</dbReference>
<proteinExistence type="predicted"/>
<protein>
    <submittedName>
        <fullName evidence="3">CRISPR-associated RAMP Cmr1</fullName>
    </submittedName>
</protein>
<evidence type="ECO:0000313" key="3">
    <source>
        <dbReference type="EMBL" id="QXJ31855.1"/>
    </source>
</evidence>
<dbReference type="RefSeq" id="WP_218261510.1">
    <property type="nucleotide sequence ID" value="NZ_CP077715.1"/>
</dbReference>
<evidence type="ECO:0000313" key="4">
    <source>
        <dbReference type="Proteomes" id="UP000693941"/>
    </source>
</evidence>
<dbReference type="NCBIfam" id="TIGR01894">
    <property type="entry name" value="cas_TM1795_cmr1"/>
    <property type="match status" value="1"/>
</dbReference>
<evidence type="ECO:0000256" key="1">
    <source>
        <dbReference type="ARBA" id="ARBA00023118"/>
    </source>
</evidence>
<dbReference type="GO" id="GO:0051607">
    <property type="term" value="P:defense response to virus"/>
    <property type="evidence" value="ECO:0007669"/>
    <property type="project" value="UniProtKB-KW"/>
</dbReference>